<protein>
    <submittedName>
        <fullName evidence="1">Uncharacterized protein</fullName>
    </submittedName>
</protein>
<evidence type="ECO:0000313" key="2">
    <source>
        <dbReference type="Proteomes" id="UP000224291"/>
    </source>
</evidence>
<proteinExistence type="predicted"/>
<organism evidence="1 2">
    <name type="scientific">Stenotrophomonas phage IME-SM1</name>
    <dbReference type="NCBI Taxonomy" id="1654717"/>
    <lineage>
        <taxon>Viruses</taxon>
        <taxon>Duplodnaviria</taxon>
        <taxon>Heunggongvirae</taxon>
        <taxon>Uroviricota</taxon>
        <taxon>Caudoviricetes</taxon>
        <taxon>Menderavirus</taxon>
        <taxon>Menderavirus IMESM1</taxon>
    </lineage>
</organism>
<dbReference type="KEGG" id="vg:65066683"/>
<dbReference type="EMBL" id="KR560069">
    <property type="protein sequence ID" value="AKO61573.1"/>
    <property type="molecule type" value="Genomic_DNA"/>
</dbReference>
<evidence type="ECO:0000313" key="1">
    <source>
        <dbReference type="EMBL" id="AKO61573.1"/>
    </source>
</evidence>
<sequence length="76" mass="8886">MQIAFGPTCDYEKLTYYPILWIDEFARNLHVAYMKDGCRCTVHLDKAHAITIDYKGQFVSYTLGDDYNHAVIDWYG</sequence>
<keyword evidence="2" id="KW-1185">Reference proteome</keyword>
<dbReference type="Proteomes" id="UP000224291">
    <property type="component" value="Segment"/>
</dbReference>
<reference evidence="1 2" key="1">
    <citation type="submission" date="2015-05" db="EMBL/GenBank/DDBJ databases">
        <authorList>
            <person name="Liu X."/>
            <person name="Tong Y."/>
            <person name="Huang Y."/>
            <person name="Fan H."/>
            <person name="An X."/>
            <person name="Mi Z."/>
            <person name="Zhang Z."/>
        </authorList>
    </citation>
    <scope>NUCLEOTIDE SEQUENCE [LARGE SCALE GENOMIC DNA]</scope>
</reference>
<accession>A0A0H4J2G0</accession>
<name>A0A0H4J2G0_9CAUD</name>
<dbReference type="RefSeq" id="YP_010077766.1">
    <property type="nucleotide sequence ID" value="NC_054952.1"/>
</dbReference>
<dbReference type="GeneID" id="65066683"/>